<dbReference type="Proteomes" id="UP000324222">
    <property type="component" value="Unassembled WGS sequence"/>
</dbReference>
<organism evidence="3 4">
    <name type="scientific">Portunus trituberculatus</name>
    <name type="common">Swimming crab</name>
    <name type="synonym">Neptunus trituberculatus</name>
    <dbReference type="NCBI Taxonomy" id="210409"/>
    <lineage>
        <taxon>Eukaryota</taxon>
        <taxon>Metazoa</taxon>
        <taxon>Ecdysozoa</taxon>
        <taxon>Arthropoda</taxon>
        <taxon>Crustacea</taxon>
        <taxon>Multicrustacea</taxon>
        <taxon>Malacostraca</taxon>
        <taxon>Eumalacostraca</taxon>
        <taxon>Eucarida</taxon>
        <taxon>Decapoda</taxon>
        <taxon>Pleocyemata</taxon>
        <taxon>Brachyura</taxon>
        <taxon>Eubrachyura</taxon>
        <taxon>Portunoidea</taxon>
        <taxon>Portunidae</taxon>
        <taxon>Portuninae</taxon>
        <taxon>Portunus</taxon>
    </lineage>
</organism>
<feature type="coiled-coil region" evidence="1">
    <location>
        <begin position="276"/>
        <end position="306"/>
    </location>
</feature>
<evidence type="ECO:0000256" key="1">
    <source>
        <dbReference type="SAM" id="Coils"/>
    </source>
</evidence>
<protein>
    <recommendedName>
        <fullName evidence="5">BZIP domain-containing protein</fullName>
    </recommendedName>
</protein>
<feature type="compositionally biased region" description="Basic residues" evidence="2">
    <location>
        <begin position="250"/>
        <end position="262"/>
    </location>
</feature>
<reference evidence="3 4" key="1">
    <citation type="submission" date="2019-05" db="EMBL/GenBank/DDBJ databases">
        <title>Another draft genome of Portunus trituberculatus and its Hox gene families provides insights of decapod evolution.</title>
        <authorList>
            <person name="Jeong J.-H."/>
            <person name="Song I."/>
            <person name="Kim S."/>
            <person name="Choi T."/>
            <person name="Kim D."/>
            <person name="Ryu S."/>
            <person name="Kim W."/>
        </authorList>
    </citation>
    <scope>NUCLEOTIDE SEQUENCE [LARGE SCALE GENOMIC DNA]</scope>
    <source>
        <tissue evidence="3">Muscle</tissue>
    </source>
</reference>
<sequence length="308" mass="33655">MAPMMIDQDPVADQMFEEIPFDDADINGINFDEIASLADMFPEFDNTKLTEDNNGLDLAPAAPHAVMVQPANPDHSALFNTFSNLQDLQPVSPEMYVLPSSDTFMQPARDASFLQPASHGALLQPASPGALLQPASPGKFLQPASPGTLLQPASPGTCLQPLSPAGYSIEPDYLQPQPVQYVQAVTVESAVPVLSCPTLKVTPAEEVAEGPKKRGRKPKYPKGTAPSRRSRPRKQKVYEMAPLSDEAQEKKRKNAINAKIHRDKQKELRTSLSLQLQEVTAERDGLLKLVEELKRSEASLRQLLAKGK</sequence>
<keyword evidence="1" id="KW-0175">Coiled coil</keyword>
<dbReference type="AlphaFoldDB" id="A0A5B7H0E6"/>
<dbReference type="EMBL" id="VSRR010022219">
    <property type="protein sequence ID" value="MPC64532.1"/>
    <property type="molecule type" value="Genomic_DNA"/>
</dbReference>
<feature type="region of interest" description="Disordered" evidence="2">
    <location>
        <begin position="243"/>
        <end position="262"/>
    </location>
</feature>
<evidence type="ECO:0000256" key="2">
    <source>
        <dbReference type="SAM" id="MobiDB-lite"/>
    </source>
</evidence>
<evidence type="ECO:0000313" key="4">
    <source>
        <dbReference type="Proteomes" id="UP000324222"/>
    </source>
</evidence>
<feature type="region of interest" description="Disordered" evidence="2">
    <location>
        <begin position="204"/>
        <end position="235"/>
    </location>
</feature>
<proteinExistence type="predicted"/>
<dbReference type="OrthoDB" id="6376217at2759"/>
<keyword evidence="4" id="KW-1185">Reference proteome</keyword>
<name>A0A5B7H0E6_PORTR</name>
<gene>
    <name evidence="3" type="ORF">E2C01_058650</name>
</gene>
<accession>A0A5B7H0E6</accession>
<evidence type="ECO:0008006" key="5">
    <source>
        <dbReference type="Google" id="ProtNLM"/>
    </source>
</evidence>
<evidence type="ECO:0000313" key="3">
    <source>
        <dbReference type="EMBL" id="MPC64532.1"/>
    </source>
</evidence>
<comment type="caution">
    <text evidence="3">The sequence shown here is derived from an EMBL/GenBank/DDBJ whole genome shotgun (WGS) entry which is preliminary data.</text>
</comment>